<dbReference type="AlphaFoldDB" id="A0A073IQU1"/>
<organism evidence="6 7">
    <name type="scientific">Synergistes jonesii</name>
    <dbReference type="NCBI Taxonomy" id="2754"/>
    <lineage>
        <taxon>Bacteria</taxon>
        <taxon>Thermotogati</taxon>
        <taxon>Synergistota</taxon>
        <taxon>Synergistia</taxon>
        <taxon>Synergistales</taxon>
        <taxon>Synergistaceae</taxon>
        <taxon>Synergistes</taxon>
    </lineage>
</organism>
<comment type="caution">
    <text evidence="6">The sequence shown here is derived from an EMBL/GenBank/DDBJ whole genome shotgun (WGS) entry which is preliminary data.</text>
</comment>
<sequence length="302" mass="34390">MHEKGIETFLAVAMSRTLGKAAELLNVTQSTISYNLSELESEMGMILVDRQKGMKSIHLTPAGESFLPLALRWQEVSREIGNARNPGSAYSLTVGGSEGVNCRLLPEVYSALLEHDPPVYLRIETDPSDKLYEAVENRMLDVAITLHEENTRYVQVEPFYKEGFVVARIPFDGEDTAEFIKLSELRQDGELYIEWSSGYRLWHDHIWNPIKSFRVKVDSVGLLTSLMKHPGQWCVVPASAEVQFRRELPCAVFQRLYDSPPDLVYYKLTHRYPKSSAVPGLTIFGEMLKAKFSERKMEGKRQ</sequence>
<dbReference type="eggNOG" id="COG0583">
    <property type="taxonomic scope" value="Bacteria"/>
</dbReference>
<keyword evidence="3" id="KW-0238">DNA-binding</keyword>
<dbReference type="InterPro" id="IPR005119">
    <property type="entry name" value="LysR_subst-bd"/>
</dbReference>
<dbReference type="STRING" id="2754.EH55_05975"/>
<dbReference type="GO" id="GO:0003700">
    <property type="term" value="F:DNA-binding transcription factor activity"/>
    <property type="evidence" value="ECO:0007669"/>
    <property type="project" value="InterPro"/>
</dbReference>
<dbReference type="EMBL" id="JMKI01000036">
    <property type="protein sequence ID" value="KEJ91930.1"/>
    <property type="molecule type" value="Genomic_DNA"/>
</dbReference>
<evidence type="ECO:0000313" key="6">
    <source>
        <dbReference type="EMBL" id="KEJ91930.1"/>
    </source>
</evidence>
<evidence type="ECO:0000313" key="7">
    <source>
        <dbReference type="Proteomes" id="UP000027665"/>
    </source>
</evidence>
<protein>
    <recommendedName>
        <fullName evidence="5">HTH lysR-type domain-containing protein</fullName>
    </recommendedName>
</protein>
<feature type="domain" description="HTH lysR-type" evidence="5">
    <location>
        <begin position="1"/>
        <end position="60"/>
    </location>
</feature>
<evidence type="ECO:0000256" key="3">
    <source>
        <dbReference type="ARBA" id="ARBA00023125"/>
    </source>
</evidence>
<dbReference type="CDD" id="cd05466">
    <property type="entry name" value="PBP2_LTTR_substrate"/>
    <property type="match status" value="1"/>
</dbReference>
<dbReference type="SUPFAM" id="SSF46785">
    <property type="entry name" value="Winged helix' DNA-binding domain"/>
    <property type="match status" value="1"/>
</dbReference>
<keyword evidence="7" id="KW-1185">Reference proteome</keyword>
<accession>A0A073IQU1</accession>
<dbReference type="SUPFAM" id="SSF53850">
    <property type="entry name" value="Periplasmic binding protein-like II"/>
    <property type="match status" value="1"/>
</dbReference>
<dbReference type="GO" id="GO:0005829">
    <property type="term" value="C:cytosol"/>
    <property type="evidence" value="ECO:0007669"/>
    <property type="project" value="TreeGrafter"/>
</dbReference>
<evidence type="ECO:0000256" key="1">
    <source>
        <dbReference type="ARBA" id="ARBA00009437"/>
    </source>
</evidence>
<dbReference type="Gene3D" id="3.40.190.10">
    <property type="entry name" value="Periplasmic binding protein-like II"/>
    <property type="match status" value="2"/>
</dbReference>
<gene>
    <name evidence="6" type="ORF">EH55_05975</name>
</gene>
<proteinExistence type="inferred from homology"/>
<name>A0A073IQU1_9BACT</name>
<comment type="similarity">
    <text evidence="1">Belongs to the LysR transcriptional regulatory family.</text>
</comment>
<dbReference type="InterPro" id="IPR050950">
    <property type="entry name" value="HTH-type_LysR_regulators"/>
</dbReference>
<dbReference type="PRINTS" id="PR00039">
    <property type="entry name" value="HTHLYSR"/>
</dbReference>
<dbReference type="Gene3D" id="1.10.10.10">
    <property type="entry name" value="Winged helix-like DNA-binding domain superfamily/Winged helix DNA-binding domain"/>
    <property type="match status" value="1"/>
</dbReference>
<keyword evidence="4" id="KW-0804">Transcription</keyword>
<dbReference type="InterPro" id="IPR036388">
    <property type="entry name" value="WH-like_DNA-bd_sf"/>
</dbReference>
<evidence type="ECO:0000256" key="4">
    <source>
        <dbReference type="ARBA" id="ARBA00023163"/>
    </source>
</evidence>
<dbReference type="InterPro" id="IPR000847">
    <property type="entry name" value="LysR_HTH_N"/>
</dbReference>
<dbReference type="Proteomes" id="UP000027665">
    <property type="component" value="Unassembled WGS sequence"/>
</dbReference>
<dbReference type="GO" id="GO:0003677">
    <property type="term" value="F:DNA binding"/>
    <property type="evidence" value="ECO:0007669"/>
    <property type="project" value="UniProtKB-KW"/>
</dbReference>
<dbReference type="OrthoDB" id="9803735at2"/>
<dbReference type="RefSeq" id="WP_037976620.1">
    <property type="nucleotide sequence ID" value="NZ_CALIAO010000008.1"/>
</dbReference>
<evidence type="ECO:0000256" key="2">
    <source>
        <dbReference type="ARBA" id="ARBA00023015"/>
    </source>
</evidence>
<dbReference type="GeneID" id="90983830"/>
<dbReference type="Pfam" id="PF00126">
    <property type="entry name" value="HTH_1"/>
    <property type="match status" value="1"/>
</dbReference>
<dbReference type="Pfam" id="PF03466">
    <property type="entry name" value="LysR_substrate"/>
    <property type="match status" value="1"/>
</dbReference>
<dbReference type="InterPro" id="IPR036390">
    <property type="entry name" value="WH_DNA-bd_sf"/>
</dbReference>
<dbReference type="PANTHER" id="PTHR30419">
    <property type="entry name" value="HTH-TYPE TRANSCRIPTIONAL REGULATOR YBHD"/>
    <property type="match status" value="1"/>
</dbReference>
<dbReference type="PROSITE" id="PS50931">
    <property type="entry name" value="HTH_LYSR"/>
    <property type="match status" value="1"/>
</dbReference>
<reference evidence="6 7" key="1">
    <citation type="submission" date="2014-04" db="EMBL/GenBank/DDBJ databases">
        <title>Draft Genome Sequence of Synergistes jonesii.</title>
        <authorList>
            <person name="Coil D.A."/>
            <person name="Eisen J.A."/>
            <person name="Holland-Moritz H.E."/>
        </authorList>
    </citation>
    <scope>NUCLEOTIDE SEQUENCE [LARGE SCALE GENOMIC DNA]</scope>
    <source>
        <strain evidence="6 7">78-1</strain>
    </source>
</reference>
<evidence type="ECO:0000259" key="5">
    <source>
        <dbReference type="PROSITE" id="PS50931"/>
    </source>
</evidence>
<keyword evidence="2" id="KW-0805">Transcription regulation</keyword>